<dbReference type="InterPro" id="IPR006674">
    <property type="entry name" value="HD_domain"/>
</dbReference>
<evidence type="ECO:0000256" key="2">
    <source>
        <dbReference type="ARBA" id="ARBA00022723"/>
    </source>
</evidence>
<keyword evidence="5" id="KW-0408">Iron</keyword>
<dbReference type="NCBIfam" id="TIGR00277">
    <property type="entry name" value="HDIG"/>
    <property type="match status" value="1"/>
</dbReference>
<evidence type="ECO:0000256" key="5">
    <source>
        <dbReference type="ARBA" id="ARBA00023004"/>
    </source>
</evidence>
<feature type="domain" description="HD" evidence="7">
    <location>
        <begin position="18"/>
        <end position="132"/>
    </location>
</feature>
<keyword evidence="2" id="KW-0479">Metal-binding</keyword>
<dbReference type="NCBIfam" id="TIGR00488">
    <property type="entry name" value="bis(5'-nucleosyl)-tetraphosphatase (symmetrical) YqeK"/>
    <property type="match status" value="1"/>
</dbReference>
<comment type="catalytic activity">
    <reaction evidence="6">
        <text>P(1),P(4)-bis(5'-adenosyl) tetraphosphate + H2O = 2 ADP + 2 H(+)</text>
        <dbReference type="Rhea" id="RHEA:24252"/>
        <dbReference type="ChEBI" id="CHEBI:15377"/>
        <dbReference type="ChEBI" id="CHEBI:15378"/>
        <dbReference type="ChEBI" id="CHEBI:58141"/>
        <dbReference type="ChEBI" id="CHEBI:456216"/>
        <dbReference type="EC" id="3.6.1.41"/>
    </reaction>
</comment>
<dbReference type="InterPro" id="IPR006675">
    <property type="entry name" value="HDIG_dom"/>
</dbReference>
<dbReference type="AlphaFoldDB" id="A0A8I1AB80"/>
<gene>
    <name evidence="8" type="primary">yqeK</name>
    <name evidence="8" type="ORF">I8U20_01395</name>
</gene>
<dbReference type="Gene3D" id="1.10.3210.10">
    <property type="entry name" value="Hypothetical protein af1432"/>
    <property type="match status" value="1"/>
</dbReference>
<dbReference type="GO" id="GO:0046872">
    <property type="term" value="F:metal ion binding"/>
    <property type="evidence" value="ECO:0007669"/>
    <property type="project" value="UniProtKB-KW"/>
</dbReference>
<dbReference type="InterPro" id="IPR051094">
    <property type="entry name" value="Diverse_Catalytic_Enzymes"/>
</dbReference>
<evidence type="ECO:0000256" key="6">
    <source>
        <dbReference type="ARBA" id="ARBA00049417"/>
    </source>
</evidence>
<dbReference type="GO" id="GO:0000166">
    <property type="term" value="F:nucleotide binding"/>
    <property type="evidence" value="ECO:0007669"/>
    <property type="project" value="UniProtKB-KW"/>
</dbReference>
<comment type="caution">
    <text evidence="8">The sequence shown here is derived from an EMBL/GenBank/DDBJ whole genome shotgun (WGS) entry which is preliminary data.</text>
</comment>
<evidence type="ECO:0000256" key="1">
    <source>
        <dbReference type="ARBA" id="ARBA00012506"/>
    </source>
</evidence>
<evidence type="ECO:0000313" key="8">
    <source>
        <dbReference type="EMBL" id="MBH8593980.1"/>
    </source>
</evidence>
<dbReference type="RefSeq" id="WP_181730971.1">
    <property type="nucleotide sequence ID" value="NZ_JACEIR010000001.1"/>
</dbReference>
<sequence length="196" mass="22593">MDLEYLKQATKKELPQKRWEHTLRVAETAVQLAGREGVDPHKTEAAAILHDFCKFWPGEVLTEWILKENERQDLLLYNKELWHGPVGAAVARKRFGIEDETVLNAIRYHTSGRPDMSKMEKIIFLADYIEPGRQFPGVEEVRRIAEKSLDLAVLQSLDNTIVFLIEKGLKVYPLTLDARNHMLDQVAQKDSREESV</sequence>
<reference evidence="8 9" key="1">
    <citation type="submission" date="2020-12" db="EMBL/GenBank/DDBJ databases">
        <title>WGS of Thermoactinomyces spp.</title>
        <authorList>
            <person name="Cheng K."/>
        </authorList>
    </citation>
    <scope>NUCLEOTIDE SEQUENCE [LARGE SCALE GENOMIC DNA]</scope>
    <source>
        <strain evidence="9">CICC 10671\DSM 43846</strain>
    </source>
</reference>
<keyword evidence="9" id="KW-1185">Reference proteome</keyword>
<dbReference type="PANTHER" id="PTHR35795:SF1">
    <property type="entry name" value="BIS(5'-NUCLEOSYL)-TETRAPHOSPHATASE, SYMMETRICAL"/>
    <property type="match status" value="1"/>
</dbReference>
<dbReference type="EMBL" id="JAECVW010000001">
    <property type="protein sequence ID" value="MBH8593980.1"/>
    <property type="molecule type" value="Genomic_DNA"/>
</dbReference>
<dbReference type="InterPro" id="IPR003607">
    <property type="entry name" value="HD/PDEase_dom"/>
</dbReference>
<proteinExistence type="predicted"/>
<accession>A0A8I1AB80</accession>
<keyword evidence="3" id="KW-0547">Nucleotide-binding</keyword>
<dbReference type="PROSITE" id="PS51831">
    <property type="entry name" value="HD"/>
    <property type="match status" value="1"/>
</dbReference>
<dbReference type="PANTHER" id="PTHR35795">
    <property type="entry name" value="SLR1885 PROTEIN"/>
    <property type="match status" value="1"/>
</dbReference>
<evidence type="ECO:0000256" key="3">
    <source>
        <dbReference type="ARBA" id="ARBA00022741"/>
    </source>
</evidence>
<dbReference type="SMART" id="SM00471">
    <property type="entry name" value="HDc"/>
    <property type="match status" value="1"/>
</dbReference>
<dbReference type="Proteomes" id="UP000633619">
    <property type="component" value="Unassembled WGS sequence"/>
</dbReference>
<name>A0A8I1AB80_THEIN</name>
<evidence type="ECO:0000256" key="4">
    <source>
        <dbReference type="ARBA" id="ARBA00022801"/>
    </source>
</evidence>
<dbReference type="SUPFAM" id="SSF109604">
    <property type="entry name" value="HD-domain/PDEase-like"/>
    <property type="match status" value="1"/>
</dbReference>
<organism evidence="8 9">
    <name type="scientific">Thermoactinomyces intermedius</name>
    <dbReference type="NCBI Taxonomy" id="2024"/>
    <lineage>
        <taxon>Bacteria</taxon>
        <taxon>Bacillati</taxon>
        <taxon>Bacillota</taxon>
        <taxon>Bacilli</taxon>
        <taxon>Bacillales</taxon>
        <taxon>Thermoactinomycetaceae</taxon>
        <taxon>Thermoactinomyces</taxon>
    </lineage>
</organism>
<protein>
    <recommendedName>
        <fullName evidence="1">bis(5'-nucleosyl)-tetraphosphatase (symmetrical)</fullName>
        <ecNumber evidence="1">3.6.1.41</ecNumber>
    </recommendedName>
</protein>
<dbReference type="EC" id="3.6.1.41" evidence="1"/>
<evidence type="ECO:0000259" key="7">
    <source>
        <dbReference type="PROSITE" id="PS51831"/>
    </source>
</evidence>
<evidence type="ECO:0000313" key="9">
    <source>
        <dbReference type="Proteomes" id="UP000633619"/>
    </source>
</evidence>
<dbReference type="InterPro" id="IPR005249">
    <property type="entry name" value="YqeK"/>
</dbReference>
<dbReference type="GO" id="GO:0008803">
    <property type="term" value="F:bis(5'-nucleosyl)-tetraphosphatase (symmetrical) activity"/>
    <property type="evidence" value="ECO:0007669"/>
    <property type="project" value="UniProtKB-EC"/>
</dbReference>
<dbReference type="CDD" id="cd00077">
    <property type="entry name" value="HDc"/>
    <property type="match status" value="1"/>
</dbReference>
<keyword evidence="4 8" id="KW-0378">Hydrolase</keyword>
<dbReference type="Pfam" id="PF01966">
    <property type="entry name" value="HD"/>
    <property type="match status" value="1"/>
</dbReference>